<organism evidence="6 7">
    <name type="scientific">Bifidobacterium saguini DSM 23967</name>
    <dbReference type="NCBI Taxonomy" id="1437607"/>
    <lineage>
        <taxon>Bacteria</taxon>
        <taxon>Bacillati</taxon>
        <taxon>Actinomycetota</taxon>
        <taxon>Actinomycetes</taxon>
        <taxon>Bifidobacteriales</taxon>
        <taxon>Bifidobacteriaceae</taxon>
        <taxon>Bifidobacterium</taxon>
    </lineage>
</organism>
<dbReference type="PRINTS" id="PR00039">
    <property type="entry name" value="HTHLYSR"/>
</dbReference>
<dbReference type="InterPro" id="IPR000847">
    <property type="entry name" value="LysR_HTH_N"/>
</dbReference>
<feature type="domain" description="HTH lysR-type" evidence="5">
    <location>
        <begin position="1"/>
        <end position="58"/>
    </location>
</feature>
<gene>
    <name evidence="6" type="ORF">BISA_0194</name>
</gene>
<dbReference type="GO" id="GO:0003700">
    <property type="term" value="F:DNA-binding transcription factor activity"/>
    <property type="evidence" value="ECO:0007669"/>
    <property type="project" value="InterPro"/>
</dbReference>
<evidence type="ECO:0000256" key="2">
    <source>
        <dbReference type="ARBA" id="ARBA00023015"/>
    </source>
</evidence>
<dbReference type="PANTHER" id="PTHR30346:SF28">
    <property type="entry name" value="HTH-TYPE TRANSCRIPTIONAL REGULATOR CYNR"/>
    <property type="match status" value="1"/>
</dbReference>
<dbReference type="InterPro" id="IPR005119">
    <property type="entry name" value="LysR_subst-bd"/>
</dbReference>
<dbReference type="AlphaFoldDB" id="A0A087DF56"/>
<dbReference type="InterPro" id="IPR036390">
    <property type="entry name" value="WH_DNA-bd_sf"/>
</dbReference>
<dbReference type="RefSeq" id="WP_033889678.1">
    <property type="nucleotide sequence ID" value="NZ_JDUT01000002.1"/>
</dbReference>
<keyword evidence="4" id="KW-0804">Transcription</keyword>
<dbReference type="GO" id="GO:0032993">
    <property type="term" value="C:protein-DNA complex"/>
    <property type="evidence" value="ECO:0007669"/>
    <property type="project" value="TreeGrafter"/>
</dbReference>
<protein>
    <submittedName>
        <fullName evidence="6">LysR substrate binding domain-containing protein</fullName>
    </submittedName>
</protein>
<dbReference type="PANTHER" id="PTHR30346">
    <property type="entry name" value="TRANSCRIPTIONAL DUAL REGULATOR HCAR-RELATED"/>
    <property type="match status" value="1"/>
</dbReference>
<dbReference type="Gene3D" id="3.40.190.290">
    <property type="match status" value="1"/>
</dbReference>
<dbReference type="GO" id="GO:0003677">
    <property type="term" value="F:DNA binding"/>
    <property type="evidence" value="ECO:0007669"/>
    <property type="project" value="UniProtKB-KW"/>
</dbReference>
<evidence type="ECO:0000313" key="6">
    <source>
        <dbReference type="EMBL" id="KFI94156.1"/>
    </source>
</evidence>
<dbReference type="PROSITE" id="PS50931">
    <property type="entry name" value="HTH_LYSR"/>
    <property type="match status" value="1"/>
</dbReference>
<evidence type="ECO:0000256" key="3">
    <source>
        <dbReference type="ARBA" id="ARBA00023125"/>
    </source>
</evidence>
<dbReference type="Pfam" id="PF03466">
    <property type="entry name" value="LysR_substrate"/>
    <property type="match status" value="1"/>
</dbReference>
<comment type="caution">
    <text evidence="6">The sequence shown here is derived from an EMBL/GenBank/DDBJ whole genome shotgun (WGS) entry which is preliminary data.</text>
</comment>
<comment type="similarity">
    <text evidence="1">Belongs to the LysR transcriptional regulatory family.</text>
</comment>
<dbReference type="InterPro" id="IPR036388">
    <property type="entry name" value="WH-like_DNA-bd_sf"/>
</dbReference>
<dbReference type="OrthoDB" id="3181812at2"/>
<dbReference type="STRING" id="1437607.BISA_0194"/>
<dbReference type="SUPFAM" id="SSF46785">
    <property type="entry name" value="Winged helix' DNA-binding domain"/>
    <property type="match status" value="1"/>
</dbReference>
<dbReference type="CDD" id="cd05466">
    <property type="entry name" value="PBP2_LTTR_substrate"/>
    <property type="match status" value="1"/>
</dbReference>
<dbReference type="Pfam" id="PF00126">
    <property type="entry name" value="HTH_1"/>
    <property type="match status" value="1"/>
</dbReference>
<reference evidence="6 7" key="1">
    <citation type="submission" date="2014-03" db="EMBL/GenBank/DDBJ databases">
        <title>Genomics of Bifidobacteria.</title>
        <authorList>
            <person name="Ventura M."/>
            <person name="Milani C."/>
            <person name="Lugli G.A."/>
        </authorList>
    </citation>
    <scope>NUCLEOTIDE SEQUENCE [LARGE SCALE GENOMIC DNA]</scope>
    <source>
        <strain evidence="6 7">DSM 23967</strain>
    </source>
</reference>
<sequence>MELRVLRYFLAVAEEGNITWAAQLLRISQPTLSRQLKQLEEELGVTLFERGSHTITLTEEGRLLRDRAQTIVSLADKAEFELKQSSYELSGDIMAGCGEVRAMTFLADRMAAFRTLHPGVRFHVVSTTADVIQDQLEQGLLDFGLLADPVDTSRYEFLRTNITEHWCTMIPNGHPLETHDHLSPADLANEALLLPSREPVRRVVLNWFGPYAPHLNIAGTCNLPANGAAMAASGLGLYLCLDHGTTYPGVRGIRLAPPLESSSVLVWKKQGTISPAAAAFAKFLQTM</sequence>
<dbReference type="Gene3D" id="1.10.10.10">
    <property type="entry name" value="Winged helix-like DNA-binding domain superfamily/Winged helix DNA-binding domain"/>
    <property type="match status" value="1"/>
</dbReference>
<dbReference type="Proteomes" id="UP000029066">
    <property type="component" value="Unassembled WGS sequence"/>
</dbReference>
<evidence type="ECO:0000313" key="7">
    <source>
        <dbReference type="Proteomes" id="UP000029066"/>
    </source>
</evidence>
<dbReference type="SUPFAM" id="SSF53850">
    <property type="entry name" value="Periplasmic binding protein-like II"/>
    <property type="match status" value="1"/>
</dbReference>
<dbReference type="FunFam" id="1.10.10.10:FF:000001">
    <property type="entry name" value="LysR family transcriptional regulator"/>
    <property type="match status" value="1"/>
</dbReference>
<accession>A0A087DF56</accession>
<keyword evidence="3" id="KW-0238">DNA-binding</keyword>
<evidence type="ECO:0000256" key="1">
    <source>
        <dbReference type="ARBA" id="ARBA00009437"/>
    </source>
</evidence>
<evidence type="ECO:0000259" key="5">
    <source>
        <dbReference type="PROSITE" id="PS50931"/>
    </source>
</evidence>
<proteinExistence type="inferred from homology"/>
<evidence type="ECO:0000256" key="4">
    <source>
        <dbReference type="ARBA" id="ARBA00023163"/>
    </source>
</evidence>
<name>A0A087DF56_9BIFI</name>
<keyword evidence="2" id="KW-0805">Transcription regulation</keyword>
<dbReference type="EMBL" id="JGZN01000003">
    <property type="protein sequence ID" value="KFI94156.1"/>
    <property type="molecule type" value="Genomic_DNA"/>
</dbReference>